<organism evidence="1">
    <name type="scientific">Cherax quadricarinatus</name>
    <name type="common">Australian red claw crayfish</name>
    <dbReference type="NCBI Taxonomy" id="27406"/>
    <lineage>
        <taxon>Eukaryota</taxon>
        <taxon>Metazoa</taxon>
        <taxon>Ecdysozoa</taxon>
        <taxon>Arthropoda</taxon>
        <taxon>Crustacea</taxon>
        <taxon>Multicrustacea</taxon>
        <taxon>Malacostraca</taxon>
        <taxon>Eumalacostraca</taxon>
        <taxon>Eucarida</taxon>
        <taxon>Decapoda</taxon>
        <taxon>Pleocyemata</taxon>
        <taxon>Astacidea</taxon>
        <taxon>Parastacoidea</taxon>
        <taxon>Parastacidae</taxon>
        <taxon>Cherax</taxon>
    </lineage>
</organism>
<dbReference type="EMBL" id="JF284536">
    <property type="protein sequence ID" value="AEL23082.1"/>
    <property type="molecule type" value="mRNA"/>
</dbReference>
<feature type="non-terminal residue" evidence="1">
    <location>
        <position position="93"/>
    </location>
</feature>
<name>G0ZJ85_CHEQU</name>
<sequence>MLSCFLAIMLVFVYCLALCLLLCSLTTVLLLVCRVCTPWKLTHTSFEQDVSVGSSLASLYDSVGLLGLLVKLEAFHHLEGDGWRLVFVANPEV</sequence>
<reference evidence="1" key="2">
    <citation type="submission" date="2011-02" db="EMBL/GenBank/DDBJ databases">
        <authorList>
            <person name="Liu H.-P."/>
            <person name="Chen R.-Y."/>
            <person name="Zhang Q.-X."/>
            <person name="Peng H."/>
            <person name="Wang K.-J."/>
        </authorList>
    </citation>
    <scope>NUCLEOTIDE SEQUENCE</scope>
</reference>
<accession>G0ZJ85</accession>
<evidence type="ECO:0000313" key="1">
    <source>
        <dbReference type="EMBL" id="AEL23082.1"/>
    </source>
</evidence>
<dbReference type="AlphaFoldDB" id="G0ZJ85"/>
<proteinExistence type="evidence at transcript level"/>
<protein>
    <submittedName>
        <fullName evidence="1">Fucose operon protein FucU</fullName>
    </submittedName>
</protein>
<reference evidence="1" key="1">
    <citation type="journal article" date="2011" name="Dev. Comp. Immunol.">
        <title>Differential gene expression profile from haematopoietic tissue stem cells of red claw crayfish, Cherax quadricarinatus, in response to WSSV infection.</title>
        <authorList>
            <person name="Liu H.P."/>
            <person name="Chen R.Y."/>
            <person name="Zhang Q.X."/>
            <person name="Peng H."/>
            <person name="Wang K.J."/>
        </authorList>
    </citation>
    <scope>NUCLEOTIDE SEQUENCE</scope>
</reference>